<reference evidence="3" key="1">
    <citation type="journal article" date="2016" name="Genome Announc.">
        <title>Draft Genome Sequences of Five Rapidly Growing Mycobacterium Species, M. thermoresistibile, M. fortuitum subsp. acetamidolyticum, M. canariasense, M. brisbanense, and M. novocastrense.</title>
        <authorList>
            <person name="Katahira K."/>
            <person name="Ogura Y."/>
            <person name="Gotoh Y."/>
            <person name="Hayashi T."/>
        </authorList>
    </citation>
    <scope>NUCLEOTIDE SEQUENCE [LARGE SCALE GENOMIC DNA]</scope>
    <source>
        <strain evidence="3">JCM15298</strain>
    </source>
</reference>
<proteinExistence type="predicted"/>
<gene>
    <name evidence="2" type="ORF">RMCC_1588</name>
</gene>
<reference evidence="3" key="2">
    <citation type="submission" date="2016-02" db="EMBL/GenBank/DDBJ databases">
        <title>Draft genome sequence of five rapidly growing Mycobacterium species.</title>
        <authorList>
            <person name="Katahira K."/>
            <person name="Gotou Y."/>
            <person name="Iida K."/>
            <person name="Ogura Y."/>
            <person name="Hayashi T."/>
        </authorList>
    </citation>
    <scope>NUCLEOTIDE SEQUENCE [LARGE SCALE GENOMIC DNA]</scope>
    <source>
        <strain evidence="3">JCM15298</strain>
    </source>
</reference>
<sequence>MVVPIQHLSPEETPVASADQIRHAVQRYVELVAAHQPEAVADLFAADATIEDPVGSELKIGRAAFVEFYGVIAAMEETTSELLWSRVAGDTAVFEFRLRVSTAGNGYEVQPIDIMTFGEDGKIASMRAVWDPATDIKIL</sequence>
<dbReference type="OrthoDB" id="459617at2"/>
<name>A0A117I9C4_MYCCR</name>
<accession>A0A117I9C4</accession>
<protein>
    <submittedName>
        <fullName evidence="2">Putative delta(5)-3-ketosteroid isomerase</fullName>
    </submittedName>
</protein>
<evidence type="ECO:0000259" key="1">
    <source>
        <dbReference type="Pfam" id="PF12680"/>
    </source>
</evidence>
<organism evidence="2 3">
    <name type="scientific">Mycolicibacterium canariasense</name>
    <name type="common">Mycobacterium canariasense</name>
    <dbReference type="NCBI Taxonomy" id="228230"/>
    <lineage>
        <taxon>Bacteria</taxon>
        <taxon>Bacillati</taxon>
        <taxon>Actinomycetota</taxon>
        <taxon>Actinomycetes</taxon>
        <taxon>Mycobacteriales</taxon>
        <taxon>Mycobacteriaceae</taxon>
        <taxon>Mycolicibacterium</taxon>
    </lineage>
</organism>
<dbReference type="InterPro" id="IPR032710">
    <property type="entry name" value="NTF2-like_dom_sf"/>
</dbReference>
<comment type="caution">
    <text evidence="2">The sequence shown here is derived from an EMBL/GenBank/DDBJ whole genome shotgun (WGS) entry which is preliminary data.</text>
</comment>
<dbReference type="GO" id="GO:0016853">
    <property type="term" value="F:isomerase activity"/>
    <property type="evidence" value="ECO:0007669"/>
    <property type="project" value="UniProtKB-KW"/>
</dbReference>
<dbReference type="EMBL" id="BCSY01000035">
    <property type="protein sequence ID" value="GAS94622.1"/>
    <property type="molecule type" value="Genomic_DNA"/>
</dbReference>
<dbReference type="STRING" id="228230.RMCC_1588"/>
<keyword evidence="3" id="KW-1185">Reference proteome</keyword>
<dbReference type="Proteomes" id="UP000069443">
    <property type="component" value="Unassembled WGS sequence"/>
</dbReference>
<keyword evidence="2" id="KW-0413">Isomerase</keyword>
<dbReference type="InterPro" id="IPR037401">
    <property type="entry name" value="SnoaL-like"/>
</dbReference>
<feature type="domain" description="SnoaL-like" evidence="1">
    <location>
        <begin position="25"/>
        <end position="125"/>
    </location>
</feature>
<dbReference type="AlphaFoldDB" id="A0A117I9C4"/>
<dbReference type="Pfam" id="PF12680">
    <property type="entry name" value="SnoaL_2"/>
    <property type="match status" value="1"/>
</dbReference>
<evidence type="ECO:0000313" key="2">
    <source>
        <dbReference type="EMBL" id="GAS94622.1"/>
    </source>
</evidence>
<evidence type="ECO:0000313" key="3">
    <source>
        <dbReference type="Proteomes" id="UP000069443"/>
    </source>
</evidence>
<dbReference type="SUPFAM" id="SSF54427">
    <property type="entry name" value="NTF2-like"/>
    <property type="match status" value="1"/>
</dbReference>
<dbReference type="Gene3D" id="3.10.450.50">
    <property type="match status" value="1"/>
</dbReference>